<feature type="compositionally biased region" description="Low complexity" evidence="1">
    <location>
        <begin position="61"/>
        <end position="71"/>
    </location>
</feature>
<organism evidence="2 3">
    <name type="scientific">Rhodocollybia butyracea</name>
    <dbReference type="NCBI Taxonomy" id="206335"/>
    <lineage>
        <taxon>Eukaryota</taxon>
        <taxon>Fungi</taxon>
        <taxon>Dikarya</taxon>
        <taxon>Basidiomycota</taxon>
        <taxon>Agaricomycotina</taxon>
        <taxon>Agaricomycetes</taxon>
        <taxon>Agaricomycetidae</taxon>
        <taxon>Agaricales</taxon>
        <taxon>Marasmiineae</taxon>
        <taxon>Omphalotaceae</taxon>
        <taxon>Rhodocollybia</taxon>
    </lineage>
</organism>
<reference evidence="2" key="1">
    <citation type="submission" date="2020-11" db="EMBL/GenBank/DDBJ databases">
        <authorList>
            <consortium name="DOE Joint Genome Institute"/>
            <person name="Ahrendt S."/>
            <person name="Riley R."/>
            <person name="Andreopoulos W."/>
            <person name="Labutti K."/>
            <person name="Pangilinan J."/>
            <person name="Ruiz-Duenas F.J."/>
            <person name="Barrasa J.M."/>
            <person name="Sanchez-Garcia M."/>
            <person name="Camarero S."/>
            <person name="Miyauchi S."/>
            <person name="Serrano A."/>
            <person name="Linde D."/>
            <person name="Babiker R."/>
            <person name="Drula E."/>
            <person name="Ayuso-Fernandez I."/>
            <person name="Pacheco R."/>
            <person name="Padilla G."/>
            <person name="Ferreira P."/>
            <person name="Barriuso J."/>
            <person name="Kellner H."/>
            <person name="Castanera R."/>
            <person name="Alfaro M."/>
            <person name="Ramirez L."/>
            <person name="Pisabarro A.G."/>
            <person name="Kuo A."/>
            <person name="Tritt A."/>
            <person name="Lipzen A."/>
            <person name="He G."/>
            <person name="Yan M."/>
            <person name="Ng V."/>
            <person name="Cullen D."/>
            <person name="Martin F."/>
            <person name="Rosso M.-N."/>
            <person name="Henrissat B."/>
            <person name="Hibbett D."/>
            <person name="Martinez A.T."/>
            <person name="Grigoriev I.V."/>
        </authorList>
    </citation>
    <scope>NUCLEOTIDE SEQUENCE</scope>
    <source>
        <strain evidence="2">AH 40177</strain>
    </source>
</reference>
<gene>
    <name evidence="2" type="ORF">BDP27DRAFT_1404351</name>
</gene>
<dbReference type="OrthoDB" id="3170343at2759"/>
<evidence type="ECO:0000313" key="2">
    <source>
        <dbReference type="EMBL" id="KAF9066442.1"/>
    </source>
</evidence>
<proteinExistence type="predicted"/>
<dbReference type="AlphaFoldDB" id="A0A9P5PNM9"/>
<sequence>MNSNNQNTFDNTGFDSQNPGRAQDDIPSTGMAGYDQQSSAIDSPSVEGGYGQQTTGRDQFSGGQSHSLGSGQHRHAGDTTGTQGFGTGNDFENRPTTDVGAGLTSTQNYGTSDEDNTQTRQPGLGDKIKGTAEVTAGKVTRNTGMVERGEERKNL</sequence>
<dbReference type="Proteomes" id="UP000772434">
    <property type="component" value="Unassembled WGS sequence"/>
</dbReference>
<evidence type="ECO:0000256" key="1">
    <source>
        <dbReference type="SAM" id="MobiDB-lite"/>
    </source>
</evidence>
<keyword evidence="3" id="KW-1185">Reference proteome</keyword>
<protein>
    <submittedName>
        <fullName evidence="2">Uncharacterized protein</fullName>
    </submittedName>
</protein>
<feature type="region of interest" description="Disordered" evidence="1">
    <location>
        <begin position="1"/>
        <end position="155"/>
    </location>
</feature>
<evidence type="ECO:0000313" key="3">
    <source>
        <dbReference type="Proteomes" id="UP000772434"/>
    </source>
</evidence>
<feature type="compositionally biased region" description="Polar residues" evidence="1">
    <location>
        <begin position="1"/>
        <end position="20"/>
    </location>
</feature>
<dbReference type="EMBL" id="JADNRY010000087">
    <property type="protein sequence ID" value="KAF9066442.1"/>
    <property type="molecule type" value="Genomic_DNA"/>
</dbReference>
<accession>A0A9P5PNM9</accession>
<name>A0A9P5PNM9_9AGAR</name>
<comment type="caution">
    <text evidence="2">The sequence shown here is derived from an EMBL/GenBank/DDBJ whole genome shotgun (WGS) entry which is preliminary data.</text>
</comment>